<dbReference type="RefSeq" id="WP_380905688.1">
    <property type="nucleotide sequence ID" value="NZ_JBHUEG010000012.1"/>
</dbReference>
<feature type="signal peptide" evidence="1">
    <location>
        <begin position="1"/>
        <end position="19"/>
    </location>
</feature>
<protein>
    <recommendedName>
        <fullName evidence="4">Outer membrane protein beta-barrel domain-containing protein</fullName>
    </recommendedName>
</protein>
<organism evidence="2 3">
    <name type="scientific">Sphingobacterium suaedae</name>
    <dbReference type="NCBI Taxonomy" id="1686402"/>
    <lineage>
        <taxon>Bacteria</taxon>
        <taxon>Pseudomonadati</taxon>
        <taxon>Bacteroidota</taxon>
        <taxon>Sphingobacteriia</taxon>
        <taxon>Sphingobacteriales</taxon>
        <taxon>Sphingobacteriaceae</taxon>
        <taxon>Sphingobacterium</taxon>
    </lineage>
</organism>
<name>A0ABW5KK69_9SPHI</name>
<accession>A0ABW5KK69</accession>
<sequence>MKRILLVVWCVICSVHAIAQSTLSKEEEERITKAVSQRMELHKKSQKYLHLGFVSHTLSDDADLVSFKSKFGASLSSGRTFFLHRDPLAGMLKIGLDWTYIDLNYTTYKEPILEEDVDGNWIEDEVKVHAAEAGMHIGPSITVFPVNRLAVKAYFRYAPSYSAMYDTYNEEFSSGFGSYFVSGISANYGGIGLGIEQRWGSAKHRTLTTDLEDDDFGGASEQKEKFHLKGPRIFVAFSF</sequence>
<evidence type="ECO:0000313" key="2">
    <source>
        <dbReference type="EMBL" id="MFD2549371.1"/>
    </source>
</evidence>
<keyword evidence="3" id="KW-1185">Reference proteome</keyword>
<evidence type="ECO:0000313" key="3">
    <source>
        <dbReference type="Proteomes" id="UP001597545"/>
    </source>
</evidence>
<dbReference type="EMBL" id="JBHULR010000015">
    <property type="protein sequence ID" value="MFD2549371.1"/>
    <property type="molecule type" value="Genomic_DNA"/>
</dbReference>
<feature type="chain" id="PRO_5047305909" description="Outer membrane protein beta-barrel domain-containing protein" evidence="1">
    <location>
        <begin position="20"/>
        <end position="239"/>
    </location>
</feature>
<evidence type="ECO:0000256" key="1">
    <source>
        <dbReference type="SAM" id="SignalP"/>
    </source>
</evidence>
<comment type="caution">
    <text evidence="2">The sequence shown here is derived from an EMBL/GenBank/DDBJ whole genome shotgun (WGS) entry which is preliminary data.</text>
</comment>
<keyword evidence="1" id="KW-0732">Signal</keyword>
<reference evidence="3" key="1">
    <citation type="journal article" date="2019" name="Int. J. Syst. Evol. Microbiol.">
        <title>The Global Catalogue of Microorganisms (GCM) 10K type strain sequencing project: providing services to taxonomists for standard genome sequencing and annotation.</title>
        <authorList>
            <consortium name="The Broad Institute Genomics Platform"/>
            <consortium name="The Broad Institute Genome Sequencing Center for Infectious Disease"/>
            <person name="Wu L."/>
            <person name="Ma J."/>
        </authorList>
    </citation>
    <scope>NUCLEOTIDE SEQUENCE [LARGE SCALE GENOMIC DNA]</scope>
    <source>
        <strain evidence="3">KCTC 42662</strain>
    </source>
</reference>
<evidence type="ECO:0008006" key="4">
    <source>
        <dbReference type="Google" id="ProtNLM"/>
    </source>
</evidence>
<proteinExistence type="predicted"/>
<dbReference type="Proteomes" id="UP001597545">
    <property type="component" value="Unassembled WGS sequence"/>
</dbReference>
<gene>
    <name evidence="2" type="ORF">ACFSR5_17105</name>
</gene>